<gene>
    <name evidence="1" type="ORF">F5148DRAFT_1236336</name>
</gene>
<protein>
    <submittedName>
        <fullName evidence="1">Uncharacterized protein</fullName>
    </submittedName>
</protein>
<sequence length="111" mass="11975">MRILPGYILSITISPVCLSHSLDDCLPPTQPRPSTPTLQIVASGPLVGGPAVLSTLAFPFIVPLGRLVPFFPCLSFASLPLLTRFCLSSRLALTLDRPRPTFHPLQQSGRV</sequence>
<comment type="caution">
    <text evidence="1">The sequence shown here is derived from an EMBL/GenBank/DDBJ whole genome shotgun (WGS) entry which is preliminary data.</text>
</comment>
<evidence type="ECO:0000313" key="2">
    <source>
        <dbReference type="Proteomes" id="UP001207468"/>
    </source>
</evidence>
<dbReference type="Proteomes" id="UP001207468">
    <property type="component" value="Unassembled WGS sequence"/>
</dbReference>
<keyword evidence="2" id="KW-1185">Reference proteome</keyword>
<proteinExistence type="predicted"/>
<reference evidence="1" key="1">
    <citation type="submission" date="2021-03" db="EMBL/GenBank/DDBJ databases">
        <title>Evolutionary priming and transition to the ectomycorrhizal habit in an iconic lineage of mushroom-forming fungi: is preadaptation a requirement?</title>
        <authorList>
            <consortium name="DOE Joint Genome Institute"/>
            <person name="Looney B.P."/>
            <person name="Miyauchi S."/>
            <person name="Morin E."/>
            <person name="Drula E."/>
            <person name="Courty P.E."/>
            <person name="Chicoki N."/>
            <person name="Fauchery L."/>
            <person name="Kohler A."/>
            <person name="Kuo A."/>
            <person name="LaButti K."/>
            <person name="Pangilinan J."/>
            <person name="Lipzen A."/>
            <person name="Riley R."/>
            <person name="Andreopoulos W."/>
            <person name="He G."/>
            <person name="Johnson J."/>
            <person name="Barry K.W."/>
            <person name="Grigoriev I.V."/>
            <person name="Nagy L."/>
            <person name="Hibbett D."/>
            <person name="Henrissat B."/>
            <person name="Matheny P.B."/>
            <person name="Labbe J."/>
            <person name="Martin A.F."/>
        </authorList>
    </citation>
    <scope>NUCLEOTIDE SEQUENCE</scope>
    <source>
        <strain evidence="1">BPL698</strain>
    </source>
</reference>
<accession>A0ACC0TX14</accession>
<name>A0ACC0TX14_9AGAM</name>
<organism evidence="1 2">
    <name type="scientific">Russula earlei</name>
    <dbReference type="NCBI Taxonomy" id="71964"/>
    <lineage>
        <taxon>Eukaryota</taxon>
        <taxon>Fungi</taxon>
        <taxon>Dikarya</taxon>
        <taxon>Basidiomycota</taxon>
        <taxon>Agaricomycotina</taxon>
        <taxon>Agaricomycetes</taxon>
        <taxon>Russulales</taxon>
        <taxon>Russulaceae</taxon>
        <taxon>Russula</taxon>
    </lineage>
</organism>
<dbReference type="EMBL" id="JAGFNK010000340">
    <property type="protein sequence ID" value="KAI9452335.1"/>
    <property type="molecule type" value="Genomic_DNA"/>
</dbReference>
<evidence type="ECO:0000313" key="1">
    <source>
        <dbReference type="EMBL" id="KAI9452335.1"/>
    </source>
</evidence>
<feature type="non-terminal residue" evidence="1">
    <location>
        <position position="111"/>
    </location>
</feature>